<dbReference type="AlphaFoldDB" id="A0A0G0K8U2"/>
<keyword evidence="2" id="KW-0808">Transferase</keyword>
<dbReference type="Proteomes" id="UP000034471">
    <property type="component" value="Unassembled WGS sequence"/>
</dbReference>
<comment type="caution">
    <text evidence="2">The sequence shown here is derived from an EMBL/GenBank/DDBJ whole genome shotgun (WGS) entry which is preliminary data.</text>
</comment>
<organism evidence="2 3">
    <name type="scientific">Candidatus Roizmanbacteria bacterium GW2011_GWA2_37_7</name>
    <dbReference type="NCBI Taxonomy" id="1618481"/>
    <lineage>
        <taxon>Bacteria</taxon>
        <taxon>Candidatus Roizmaniibacteriota</taxon>
    </lineage>
</organism>
<reference evidence="2 3" key="1">
    <citation type="journal article" date="2015" name="Nature">
        <title>rRNA introns, odd ribosomes, and small enigmatic genomes across a large radiation of phyla.</title>
        <authorList>
            <person name="Brown C.T."/>
            <person name="Hug L.A."/>
            <person name="Thomas B.C."/>
            <person name="Sharon I."/>
            <person name="Castelle C.J."/>
            <person name="Singh A."/>
            <person name="Wilkins M.J."/>
            <person name="Williams K.H."/>
            <person name="Banfield J.F."/>
        </authorList>
    </citation>
    <scope>NUCLEOTIDE SEQUENCE [LARGE SCALE GENOMIC DNA]</scope>
</reference>
<dbReference type="STRING" id="1618481.US54_C0047G0004"/>
<gene>
    <name evidence="2" type="ORF">US54_C0047G0004</name>
</gene>
<dbReference type="InterPro" id="IPR029044">
    <property type="entry name" value="Nucleotide-diphossugar_trans"/>
</dbReference>
<dbReference type="PANTHER" id="PTHR48090:SF7">
    <property type="entry name" value="RFBJ PROTEIN"/>
    <property type="match status" value="1"/>
</dbReference>
<dbReference type="PATRIC" id="fig|1618481.3.peg.810"/>
<sequence>MKHKVIIVLPAYNAEKTLVKTIRAIPQGIAHEIILNDDGSNDRTVQLAKTLRLTLFQHTINRGYGANQKSCYTIALDHHASIVVILHPDYQYDPRLIPHLVDFIKEGYFDVMLGSRIRTRKEALAGGMPMYKYYANRSLTLIQNLVSGQNLGEWHTGLHAFSSKVLRSVPYETFSDDFIFATQMLFALSKKGFRIGDIPVPVRYFAEASSINFRDGIRYGILTLLETLKYLLRKQ</sequence>
<evidence type="ECO:0000259" key="1">
    <source>
        <dbReference type="Pfam" id="PF00535"/>
    </source>
</evidence>
<dbReference type="EMBL" id="LBTJ01000047">
    <property type="protein sequence ID" value="KKQ37021.1"/>
    <property type="molecule type" value="Genomic_DNA"/>
</dbReference>
<proteinExistence type="predicted"/>
<feature type="domain" description="Glycosyltransferase 2-like" evidence="1">
    <location>
        <begin position="7"/>
        <end position="129"/>
    </location>
</feature>
<dbReference type="Pfam" id="PF00535">
    <property type="entry name" value="Glycos_transf_2"/>
    <property type="match status" value="1"/>
</dbReference>
<evidence type="ECO:0000313" key="2">
    <source>
        <dbReference type="EMBL" id="KKQ37021.1"/>
    </source>
</evidence>
<dbReference type="PANTHER" id="PTHR48090">
    <property type="entry name" value="UNDECAPRENYL-PHOSPHATE 4-DEOXY-4-FORMAMIDO-L-ARABINOSE TRANSFERASE-RELATED"/>
    <property type="match status" value="1"/>
</dbReference>
<evidence type="ECO:0000313" key="3">
    <source>
        <dbReference type="Proteomes" id="UP000034471"/>
    </source>
</evidence>
<dbReference type="InterPro" id="IPR001173">
    <property type="entry name" value="Glyco_trans_2-like"/>
</dbReference>
<protein>
    <submittedName>
        <fullName evidence="2">Glycosyl transferase, group 2 family protein</fullName>
    </submittedName>
</protein>
<name>A0A0G0K8U2_9BACT</name>
<dbReference type="Gene3D" id="3.90.550.10">
    <property type="entry name" value="Spore Coat Polysaccharide Biosynthesis Protein SpsA, Chain A"/>
    <property type="match status" value="1"/>
</dbReference>
<dbReference type="SUPFAM" id="SSF53448">
    <property type="entry name" value="Nucleotide-diphospho-sugar transferases"/>
    <property type="match status" value="1"/>
</dbReference>
<dbReference type="InterPro" id="IPR050256">
    <property type="entry name" value="Glycosyltransferase_2"/>
</dbReference>
<accession>A0A0G0K8U2</accession>
<dbReference type="GO" id="GO:0016740">
    <property type="term" value="F:transferase activity"/>
    <property type="evidence" value="ECO:0007669"/>
    <property type="project" value="UniProtKB-KW"/>
</dbReference>
<dbReference type="CDD" id="cd04179">
    <property type="entry name" value="DPM_DPG-synthase_like"/>
    <property type="match status" value="1"/>
</dbReference>